<dbReference type="PhylomeDB" id="A0A0G4GB99"/>
<gene>
    <name evidence="2" type="ORF">Vbra_22111</name>
</gene>
<dbReference type="OrthoDB" id="27483at2759"/>
<dbReference type="InterPro" id="IPR005123">
    <property type="entry name" value="Oxoglu/Fe-dep_dioxygenase_dom"/>
</dbReference>
<reference evidence="2 3" key="1">
    <citation type="submission" date="2014-11" db="EMBL/GenBank/DDBJ databases">
        <authorList>
            <person name="Zhu J."/>
            <person name="Qi W."/>
            <person name="Song R."/>
        </authorList>
    </citation>
    <scope>NUCLEOTIDE SEQUENCE [LARGE SCALE GENOMIC DNA]</scope>
</reference>
<dbReference type="Proteomes" id="UP000041254">
    <property type="component" value="Unassembled WGS sequence"/>
</dbReference>
<dbReference type="InParanoid" id="A0A0G4GB99"/>
<dbReference type="InterPro" id="IPR044862">
    <property type="entry name" value="Pro_4_hyd_alph_FE2OG_OXY"/>
</dbReference>
<dbReference type="PANTHER" id="PTHR33099:SF7">
    <property type="entry name" value="MYND-TYPE DOMAIN-CONTAINING PROTEIN"/>
    <property type="match status" value="1"/>
</dbReference>
<accession>A0A0G4GB99</accession>
<sequence>MFGNRPKLAAAIAKRNHREAEPKPPDRSAVQQQAQGLISSTLAIMLLLLLSWQSLLSTGGALVRHVQSGFVPLQPPRRRLRPSRLIPAAEKGQGGASVSTTVSRERAARVVDAALCYLKLHETPKSFVSGLSDLVPSLISRGNTTTQWSVQPDFQLSGAPFSPPDLQAVYEMHASQSPFGLKDQTIVDPDVRNSRELSADQVRLSSRDGRWENVIEGICRTVEEEMTPGYRVTADFYKTLIYAEGDHFRVHKDTQRTAEMFGSLLLFLPSDYKGGDFLLYDGDQFHGERFNNETRAALESGQCRWLAFLADIPHRVMPVESGHRLVLAYNLRREKLAEPQRGRPAPLAAPLQDLVDMLTDYFTSTGEETQGDREKESARRFVFLLDHDYTPSSIGPDYLKGADSALYQVLAQHFNVSFEMLNEFVSFDDPAQYSLIDNETDAAVLRAGTANITDEEKAQVFGPYWETEFFDENEFCEFFDHLTWYEYRDSPESKHCDYEYLKDEYLKMSEEEKQKWRQRAIARRKEKAIADWRSSLADGQASRWGDDDWVNLMDRIREKASSNDVDFVFPVRKPGQSAFAKKPHVMWGGNQEANWEYQYISVCLLVSGLRE</sequence>
<dbReference type="PANTHER" id="PTHR33099">
    <property type="entry name" value="FE2OG DIOXYGENASE DOMAIN-CONTAINING PROTEIN"/>
    <property type="match status" value="1"/>
</dbReference>
<dbReference type="Pfam" id="PF13640">
    <property type="entry name" value="2OG-FeII_Oxy_3"/>
    <property type="match status" value="1"/>
</dbReference>
<evidence type="ECO:0000313" key="3">
    <source>
        <dbReference type="Proteomes" id="UP000041254"/>
    </source>
</evidence>
<keyword evidence="3" id="KW-1185">Reference proteome</keyword>
<organism evidence="2 3">
    <name type="scientific">Vitrella brassicaformis (strain CCMP3155)</name>
    <dbReference type="NCBI Taxonomy" id="1169540"/>
    <lineage>
        <taxon>Eukaryota</taxon>
        <taxon>Sar</taxon>
        <taxon>Alveolata</taxon>
        <taxon>Colpodellida</taxon>
        <taxon>Vitrellaceae</taxon>
        <taxon>Vitrella</taxon>
    </lineage>
</organism>
<proteinExistence type="predicted"/>
<evidence type="ECO:0000259" key="1">
    <source>
        <dbReference type="PROSITE" id="PS51471"/>
    </source>
</evidence>
<dbReference type="VEuPathDB" id="CryptoDB:Vbra_22111"/>
<evidence type="ECO:0000313" key="2">
    <source>
        <dbReference type="EMBL" id="CEM26424.1"/>
    </source>
</evidence>
<feature type="domain" description="Fe2OG dioxygenase" evidence="1">
    <location>
        <begin position="233"/>
        <end position="335"/>
    </location>
</feature>
<dbReference type="Gene3D" id="2.60.120.620">
    <property type="entry name" value="q2cbj1_9rhob like domain"/>
    <property type="match status" value="1"/>
</dbReference>
<dbReference type="EMBL" id="CDMY01000614">
    <property type="protein sequence ID" value="CEM26424.1"/>
    <property type="molecule type" value="Genomic_DNA"/>
</dbReference>
<protein>
    <recommendedName>
        <fullName evidence="1">Fe2OG dioxygenase domain-containing protein</fullName>
    </recommendedName>
</protein>
<dbReference type="AlphaFoldDB" id="A0A0G4GB99"/>
<dbReference type="PROSITE" id="PS51471">
    <property type="entry name" value="FE2OG_OXY"/>
    <property type="match status" value="1"/>
</dbReference>
<name>A0A0G4GB99_VITBC</name>